<keyword evidence="4" id="KW-1185">Reference proteome</keyword>
<comment type="similarity">
    <text evidence="1">Belongs to the UDP-N-acetylglucosamine 2-epimerase family.</text>
</comment>
<sequence>MSRAIKNKFSSAIQEIIVHTGQHYDPQMSAVFFDELQIPKPDYNLNVGSGKHGAQTAKMIEGIEDILEQEKPDYLIIYGDTNSTLAAAVAASKMKTPIVHIEAGLRSFNKRMPEEINRILSDHVATYLFPPTETGFINLINEGFKAGTQPPYTADNPGIFNVGDVMYDNTLFFSAVAERNTTILAKYDLAADGYVLATLHRNANTDDPSRLNALFWAFQRLVDRFATRIVLPLHPRTVKQMELLLDATLLQTVRNHPQILLLPPVSFLEMIQLEKNANLILTDSGGVQKEAYFLNKPCIILRSETEWVEIVESGAALLCDADENRIFQAYEYFEKKTPVVYQKMYGDGHAAEKMLEILLEGLSFNEASV</sequence>
<dbReference type="RefSeq" id="WP_379850451.1">
    <property type="nucleotide sequence ID" value="NZ_JBHSMA010000014.1"/>
</dbReference>
<dbReference type="PANTHER" id="PTHR43174">
    <property type="entry name" value="UDP-N-ACETYLGLUCOSAMINE 2-EPIMERASE"/>
    <property type="match status" value="1"/>
</dbReference>
<gene>
    <name evidence="3" type="primary">wecB</name>
    <name evidence="3" type="ORF">ACFPMF_24865</name>
</gene>
<dbReference type="InterPro" id="IPR003331">
    <property type="entry name" value="UDP_GlcNAc_Epimerase_2_dom"/>
</dbReference>
<keyword evidence="1 3" id="KW-0413">Isomerase</keyword>
<reference evidence="4" key="1">
    <citation type="journal article" date="2019" name="Int. J. Syst. Evol. Microbiol.">
        <title>The Global Catalogue of Microorganisms (GCM) 10K type strain sequencing project: providing services to taxonomists for standard genome sequencing and annotation.</title>
        <authorList>
            <consortium name="The Broad Institute Genomics Platform"/>
            <consortium name="The Broad Institute Genome Sequencing Center for Infectious Disease"/>
            <person name="Wu L."/>
            <person name="Ma J."/>
        </authorList>
    </citation>
    <scope>NUCLEOTIDE SEQUENCE [LARGE SCALE GENOMIC DNA]</scope>
    <source>
        <strain evidence="4">CCUG 55250</strain>
    </source>
</reference>
<evidence type="ECO:0000313" key="4">
    <source>
        <dbReference type="Proteomes" id="UP001596106"/>
    </source>
</evidence>
<evidence type="ECO:0000259" key="2">
    <source>
        <dbReference type="Pfam" id="PF02350"/>
    </source>
</evidence>
<dbReference type="Pfam" id="PF02350">
    <property type="entry name" value="Epimerase_2"/>
    <property type="match status" value="1"/>
</dbReference>
<dbReference type="PANTHER" id="PTHR43174:SF1">
    <property type="entry name" value="UDP-N-ACETYLGLUCOSAMINE 2-EPIMERASE"/>
    <property type="match status" value="1"/>
</dbReference>
<dbReference type="NCBIfam" id="TIGR00236">
    <property type="entry name" value="wecB"/>
    <property type="match status" value="1"/>
</dbReference>
<protein>
    <submittedName>
        <fullName evidence="3">Non-hydrolyzing UDP-N-acetylglucosamine 2-epimerase</fullName>
        <ecNumber evidence="3">5.1.3.14</ecNumber>
    </submittedName>
</protein>
<accession>A0ABW0IJ48</accession>
<dbReference type="Gene3D" id="3.40.50.2000">
    <property type="entry name" value="Glycogen Phosphorylase B"/>
    <property type="match status" value="2"/>
</dbReference>
<dbReference type="InterPro" id="IPR029767">
    <property type="entry name" value="WecB-like"/>
</dbReference>
<comment type="caution">
    <text evidence="3">The sequence shown here is derived from an EMBL/GenBank/DDBJ whole genome shotgun (WGS) entry which is preliminary data.</text>
</comment>
<dbReference type="GO" id="GO:0008761">
    <property type="term" value="F:UDP-N-acetylglucosamine 2-epimerase activity"/>
    <property type="evidence" value="ECO:0007669"/>
    <property type="project" value="UniProtKB-EC"/>
</dbReference>
<evidence type="ECO:0000256" key="1">
    <source>
        <dbReference type="RuleBase" id="RU003513"/>
    </source>
</evidence>
<proteinExistence type="inferred from homology"/>
<evidence type="ECO:0000313" key="3">
    <source>
        <dbReference type="EMBL" id="MFC5412580.1"/>
    </source>
</evidence>
<dbReference type="EMBL" id="JBHSMA010000014">
    <property type="protein sequence ID" value="MFC5412580.1"/>
    <property type="molecule type" value="Genomic_DNA"/>
</dbReference>
<dbReference type="SUPFAM" id="SSF53756">
    <property type="entry name" value="UDP-Glycosyltransferase/glycogen phosphorylase"/>
    <property type="match status" value="1"/>
</dbReference>
<dbReference type="CDD" id="cd03786">
    <property type="entry name" value="GTB_UDP-GlcNAc_2-Epimerase"/>
    <property type="match status" value="1"/>
</dbReference>
<name>A0ABW0IJ48_9BACT</name>
<feature type="domain" description="UDP-N-acetylglucosamine 2-epimerase" evidence="2">
    <location>
        <begin position="11"/>
        <end position="358"/>
    </location>
</feature>
<organism evidence="3 4">
    <name type="scientific">Larkinella bovis</name>
    <dbReference type="NCBI Taxonomy" id="683041"/>
    <lineage>
        <taxon>Bacteria</taxon>
        <taxon>Pseudomonadati</taxon>
        <taxon>Bacteroidota</taxon>
        <taxon>Cytophagia</taxon>
        <taxon>Cytophagales</taxon>
        <taxon>Spirosomataceae</taxon>
        <taxon>Larkinella</taxon>
    </lineage>
</organism>
<dbReference type="Proteomes" id="UP001596106">
    <property type="component" value="Unassembled WGS sequence"/>
</dbReference>
<dbReference type="EC" id="5.1.3.14" evidence="3"/>